<accession>A0A0F8WIG6</accession>
<evidence type="ECO:0000256" key="1">
    <source>
        <dbReference type="SAM" id="MobiDB-lite"/>
    </source>
</evidence>
<gene>
    <name evidence="2" type="ORF">LCGC14_3149620</name>
</gene>
<evidence type="ECO:0000313" key="2">
    <source>
        <dbReference type="EMBL" id="KKK47990.1"/>
    </source>
</evidence>
<feature type="region of interest" description="Disordered" evidence="1">
    <location>
        <begin position="31"/>
        <end position="57"/>
    </location>
</feature>
<reference evidence="2" key="1">
    <citation type="journal article" date="2015" name="Nature">
        <title>Complex archaea that bridge the gap between prokaryotes and eukaryotes.</title>
        <authorList>
            <person name="Spang A."/>
            <person name="Saw J.H."/>
            <person name="Jorgensen S.L."/>
            <person name="Zaremba-Niedzwiedzka K."/>
            <person name="Martijn J."/>
            <person name="Lind A.E."/>
            <person name="van Eijk R."/>
            <person name="Schleper C."/>
            <person name="Guy L."/>
            <person name="Ettema T.J."/>
        </authorList>
    </citation>
    <scope>NUCLEOTIDE SEQUENCE</scope>
</reference>
<feature type="non-terminal residue" evidence="2">
    <location>
        <position position="1"/>
    </location>
</feature>
<protein>
    <submittedName>
        <fullName evidence="2">Uncharacterized protein</fullName>
    </submittedName>
</protein>
<feature type="compositionally biased region" description="Basic and acidic residues" evidence="1">
    <location>
        <begin position="46"/>
        <end position="57"/>
    </location>
</feature>
<dbReference type="EMBL" id="LAZR01069293">
    <property type="protein sequence ID" value="KKK47990.1"/>
    <property type="molecule type" value="Genomic_DNA"/>
</dbReference>
<proteinExistence type="predicted"/>
<name>A0A0F8WIG6_9ZZZZ</name>
<dbReference type="AlphaFoldDB" id="A0A0F8WIG6"/>
<organism evidence="2">
    <name type="scientific">marine sediment metagenome</name>
    <dbReference type="NCBI Taxonomy" id="412755"/>
    <lineage>
        <taxon>unclassified sequences</taxon>
        <taxon>metagenomes</taxon>
        <taxon>ecological metagenomes</taxon>
    </lineage>
</organism>
<sequence>FKISPHEVVGKIIELLGQKPQDAKEILGDLLGNKKTDSVPTNTGEKSPKKEDEVKEKAKNILGGFLGAKKKDTAN</sequence>
<comment type="caution">
    <text evidence="2">The sequence shown here is derived from an EMBL/GenBank/DDBJ whole genome shotgun (WGS) entry which is preliminary data.</text>
</comment>